<feature type="transmembrane region" description="Helical" evidence="1">
    <location>
        <begin position="33"/>
        <end position="52"/>
    </location>
</feature>
<reference evidence="2" key="2">
    <citation type="submission" date="2020-05" db="UniProtKB">
        <authorList>
            <consortium name="EnsemblMetazoa"/>
        </authorList>
    </citation>
    <scope>IDENTIFICATION</scope>
    <source>
        <strain evidence="2">FAR1</strain>
    </source>
</reference>
<organism evidence="2 3">
    <name type="scientific">Anopheles farauti</name>
    <dbReference type="NCBI Taxonomy" id="69004"/>
    <lineage>
        <taxon>Eukaryota</taxon>
        <taxon>Metazoa</taxon>
        <taxon>Ecdysozoa</taxon>
        <taxon>Arthropoda</taxon>
        <taxon>Hexapoda</taxon>
        <taxon>Insecta</taxon>
        <taxon>Pterygota</taxon>
        <taxon>Neoptera</taxon>
        <taxon>Endopterygota</taxon>
        <taxon>Diptera</taxon>
        <taxon>Nematocera</taxon>
        <taxon>Culicoidea</taxon>
        <taxon>Culicidae</taxon>
        <taxon>Anophelinae</taxon>
        <taxon>Anopheles</taxon>
    </lineage>
</organism>
<sequence>MEQRLILSRTHPINVRGALRFVTLDSYCGAVEISLMLAVPLSLAITGVLVRFQRSCDNLFRNPEVSESRSGGKAIGWMLLVHHSGHRDRLRANYGGMLPSFKTNQRTNDLATPAQAGSKPARHPSCPKHIFFYASDPVPAVRNLRC</sequence>
<evidence type="ECO:0000256" key="1">
    <source>
        <dbReference type="SAM" id="Phobius"/>
    </source>
</evidence>
<protein>
    <submittedName>
        <fullName evidence="2">Uncharacterized protein</fullName>
    </submittedName>
</protein>
<dbReference type="EMBL" id="AXCN02001124">
    <property type="status" value="NOT_ANNOTATED_CDS"/>
    <property type="molecule type" value="Genomic_DNA"/>
</dbReference>
<reference evidence="3" key="1">
    <citation type="submission" date="2014-01" db="EMBL/GenBank/DDBJ databases">
        <title>The Genome Sequence of Anopheles farauti FAR1 (V2).</title>
        <authorList>
            <consortium name="The Broad Institute Genomics Platform"/>
            <person name="Neafsey D.E."/>
            <person name="Besansky N."/>
            <person name="Howell P."/>
            <person name="Walton C."/>
            <person name="Young S.K."/>
            <person name="Zeng Q."/>
            <person name="Gargeya S."/>
            <person name="Fitzgerald M."/>
            <person name="Haas B."/>
            <person name="Abouelleil A."/>
            <person name="Allen A.W."/>
            <person name="Alvarado L."/>
            <person name="Arachchi H.M."/>
            <person name="Berlin A.M."/>
            <person name="Chapman S.B."/>
            <person name="Gainer-Dewar J."/>
            <person name="Goldberg J."/>
            <person name="Griggs A."/>
            <person name="Gujja S."/>
            <person name="Hansen M."/>
            <person name="Howarth C."/>
            <person name="Imamovic A."/>
            <person name="Ireland A."/>
            <person name="Larimer J."/>
            <person name="McCowan C."/>
            <person name="Murphy C."/>
            <person name="Pearson M."/>
            <person name="Poon T.W."/>
            <person name="Priest M."/>
            <person name="Roberts A."/>
            <person name="Saif S."/>
            <person name="Shea T."/>
            <person name="Sisk P."/>
            <person name="Sykes S."/>
            <person name="Wortman J."/>
            <person name="Nusbaum C."/>
            <person name="Birren B."/>
        </authorList>
    </citation>
    <scope>NUCLEOTIDE SEQUENCE [LARGE SCALE GENOMIC DNA]</scope>
    <source>
        <strain evidence="3">FAR1</strain>
    </source>
</reference>
<evidence type="ECO:0000313" key="3">
    <source>
        <dbReference type="Proteomes" id="UP000075886"/>
    </source>
</evidence>
<keyword evidence="1" id="KW-1133">Transmembrane helix</keyword>
<accession>A0A182Q4U3</accession>
<keyword evidence="3" id="KW-1185">Reference proteome</keyword>
<keyword evidence="1" id="KW-0472">Membrane</keyword>
<dbReference type="EnsemblMetazoa" id="AFAF003098-RA">
    <property type="protein sequence ID" value="AFAF003098-PA"/>
    <property type="gene ID" value="AFAF003098"/>
</dbReference>
<dbReference type="Proteomes" id="UP000075886">
    <property type="component" value="Unassembled WGS sequence"/>
</dbReference>
<keyword evidence="1" id="KW-0812">Transmembrane</keyword>
<evidence type="ECO:0000313" key="2">
    <source>
        <dbReference type="EnsemblMetazoa" id="AFAF003098-PA"/>
    </source>
</evidence>
<proteinExistence type="predicted"/>
<name>A0A182Q4U3_9DIPT</name>
<dbReference type="VEuPathDB" id="VectorBase:AFAF003098"/>
<dbReference type="AlphaFoldDB" id="A0A182Q4U3"/>